<name>A0A220U022_9BACI</name>
<evidence type="ECO:0000313" key="2">
    <source>
        <dbReference type="EMBL" id="ASK61392.1"/>
    </source>
</evidence>
<dbReference type="KEGG" id="vil:CFK37_03985"/>
<sequence length="150" mass="17573">MKYITTATEDAVKDLYYKMGLVDPDHSVDDIAQRLGIQLFYLRKPSFASHGCIYLDPTIPEKRRKEVFSHELGHILYHSGIQLFMTESYRRMQEWQADNFALHFAVPTFMLKEIELLDWNQAINSVVTTFNVTPNFAAKRLEHYEKQIQG</sequence>
<gene>
    <name evidence="2" type="ORF">CFK37_03985</name>
</gene>
<organism evidence="2 3">
    <name type="scientific">Virgibacillus phasianinus</name>
    <dbReference type="NCBI Taxonomy" id="2017483"/>
    <lineage>
        <taxon>Bacteria</taxon>
        <taxon>Bacillati</taxon>
        <taxon>Bacillota</taxon>
        <taxon>Bacilli</taxon>
        <taxon>Bacillales</taxon>
        <taxon>Bacillaceae</taxon>
        <taxon>Virgibacillus</taxon>
    </lineage>
</organism>
<accession>A0A220U022</accession>
<protein>
    <recommendedName>
        <fullName evidence="1">IrrE N-terminal-like domain-containing protein</fullName>
    </recommendedName>
</protein>
<dbReference type="Gene3D" id="1.10.10.2910">
    <property type="match status" value="1"/>
</dbReference>
<evidence type="ECO:0000259" key="1">
    <source>
        <dbReference type="Pfam" id="PF06114"/>
    </source>
</evidence>
<dbReference type="AlphaFoldDB" id="A0A220U022"/>
<dbReference type="RefSeq" id="WP_089060669.1">
    <property type="nucleotide sequence ID" value="NZ_CP022315.1"/>
</dbReference>
<dbReference type="InterPro" id="IPR010359">
    <property type="entry name" value="IrrE_HExxH"/>
</dbReference>
<reference evidence="2 3" key="1">
    <citation type="submission" date="2017-07" db="EMBL/GenBank/DDBJ databases">
        <title>Virgibacillus sp. LM2416.</title>
        <authorList>
            <person name="Tak E.J."/>
            <person name="Bae J.-W."/>
        </authorList>
    </citation>
    <scope>NUCLEOTIDE SEQUENCE [LARGE SCALE GENOMIC DNA]</scope>
    <source>
        <strain evidence="2 3">LM2416</strain>
    </source>
</reference>
<dbReference type="EMBL" id="CP022315">
    <property type="protein sequence ID" value="ASK61392.1"/>
    <property type="molecule type" value="Genomic_DNA"/>
</dbReference>
<keyword evidence="3" id="KW-1185">Reference proteome</keyword>
<dbReference type="Pfam" id="PF06114">
    <property type="entry name" value="Peptidase_M78"/>
    <property type="match status" value="1"/>
</dbReference>
<dbReference type="OrthoDB" id="2417909at2"/>
<evidence type="ECO:0000313" key="3">
    <source>
        <dbReference type="Proteomes" id="UP000198312"/>
    </source>
</evidence>
<proteinExistence type="predicted"/>
<dbReference type="Proteomes" id="UP000198312">
    <property type="component" value="Chromosome"/>
</dbReference>
<feature type="domain" description="IrrE N-terminal-like" evidence="1">
    <location>
        <begin position="39"/>
        <end position="142"/>
    </location>
</feature>